<dbReference type="KEGG" id="pyc:TQ32_10540"/>
<evidence type="ECO:0000313" key="1">
    <source>
        <dbReference type="EMBL" id="AMM54871.1"/>
    </source>
</evidence>
<reference evidence="1 3" key="2">
    <citation type="journal article" date="2016" name="Int. J. Syst. Evol. Microbiol.">
        <title>Pyrococcus kukulkanii sp. nov., a hyperthermophilic, piezophilic archaeon isolated from a deep-sea hydrothermal vent.</title>
        <authorList>
            <person name="Callac N."/>
            <person name="Oger P."/>
            <person name="Lesongeur F."/>
            <person name="Rattray J.E."/>
            <person name="Vannier P."/>
            <person name="Michoud G."/>
            <person name="Beauverger M."/>
            <person name="Gayet N."/>
            <person name="Rouxel O."/>
            <person name="Jebbar M."/>
            <person name="Godfroy A."/>
        </authorList>
    </citation>
    <scope>NUCLEOTIDE SEQUENCE [LARGE SCALE GENOMIC DNA]</scope>
    <source>
        <strain evidence="1 3">NCB100</strain>
    </source>
</reference>
<reference evidence="2 4" key="3">
    <citation type="submission" date="2023-03" db="EMBL/GenBank/DDBJ databases">
        <title>Speciation in Pyrococcus: adaptation to high temperature as a mechanism.</title>
        <authorList>
            <person name="Gu J."/>
        </authorList>
    </citation>
    <scope>NUCLEOTIDE SEQUENCE [LARGE SCALE GENOMIC DNA]</scope>
    <source>
        <strain evidence="2 4">LMOA34</strain>
    </source>
</reference>
<dbReference type="EMBL" id="CP010835">
    <property type="protein sequence ID" value="AMM54871.1"/>
    <property type="molecule type" value="Genomic_DNA"/>
</dbReference>
<dbReference type="AlphaFoldDB" id="A0A127BC09"/>
<protein>
    <submittedName>
        <fullName evidence="1">Uncharacterized protein</fullName>
    </submittedName>
</protein>
<organism evidence="1 3">
    <name type="scientific">Pyrococcus kukulkanii</name>
    <dbReference type="NCBI Taxonomy" id="1609559"/>
    <lineage>
        <taxon>Archaea</taxon>
        <taxon>Methanobacteriati</taxon>
        <taxon>Methanobacteriota</taxon>
        <taxon>Thermococci</taxon>
        <taxon>Thermococcales</taxon>
        <taxon>Thermococcaceae</taxon>
        <taxon>Pyrococcus</taxon>
    </lineage>
</organism>
<dbReference type="Proteomes" id="UP000070587">
    <property type="component" value="Chromosome"/>
</dbReference>
<reference evidence="3" key="1">
    <citation type="submission" date="2015-02" db="EMBL/GenBank/DDBJ databases">
        <title>Pyrococcus kukulkanii sp. nov., a novel hyperthermophilic archaeon isolated from a deep-sea hydrothermal vent at the Guaymas Basin.</title>
        <authorList>
            <person name="Oger P.M."/>
            <person name="Callac N."/>
            <person name="Jebbar M."/>
            <person name="Godfroy A."/>
        </authorList>
    </citation>
    <scope>NUCLEOTIDE SEQUENCE [LARGE SCALE GENOMIC DNA]</scope>
    <source>
        <strain evidence="3">NCB100</strain>
    </source>
</reference>
<dbReference type="GeneID" id="28492284"/>
<dbReference type="OrthoDB" id="84852at2157"/>
<dbReference type="PATRIC" id="fig|1609559.3.peg.2173"/>
<dbReference type="STRING" id="1609559.TQ32_10540"/>
<dbReference type="Proteomes" id="UP001571980">
    <property type="component" value="Unassembled WGS sequence"/>
</dbReference>
<dbReference type="RefSeq" id="WP_068324440.1">
    <property type="nucleotide sequence ID" value="NZ_CP010835.1"/>
</dbReference>
<sequence>MPTIGFAKIEGGPGEALKFVLKKLREEGYEVTFYRHHWAGDMPFGLVIAETNKGKVAVRWYLGREFTFKLEEVSEEAFEDFIDETLDYIGGD</sequence>
<name>A0A127BC09_9EURY</name>
<proteinExistence type="predicted"/>
<evidence type="ECO:0000313" key="4">
    <source>
        <dbReference type="Proteomes" id="UP001571980"/>
    </source>
</evidence>
<evidence type="ECO:0000313" key="2">
    <source>
        <dbReference type="EMBL" id="MFA4803215.1"/>
    </source>
</evidence>
<evidence type="ECO:0000313" key="3">
    <source>
        <dbReference type="Proteomes" id="UP000070587"/>
    </source>
</evidence>
<accession>A0A127BC09</accession>
<dbReference type="EMBL" id="JARRIG010000001">
    <property type="protein sequence ID" value="MFA4803215.1"/>
    <property type="molecule type" value="Genomic_DNA"/>
</dbReference>
<keyword evidence="4" id="KW-1185">Reference proteome</keyword>
<gene>
    <name evidence="2" type="ORF">P8X34_00350</name>
    <name evidence="1" type="ORF">TQ32_10540</name>
</gene>